<dbReference type="AlphaFoldDB" id="A0A0D5ZBR4"/>
<organism evidence="1 2">
    <name type="scientific">Paenibacillus polymyxa (strain SC2)</name>
    <name type="common">Bacillus polymyxa</name>
    <dbReference type="NCBI Taxonomy" id="886882"/>
    <lineage>
        <taxon>Bacteria</taxon>
        <taxon>Bacillati</taxon>
        <taxon>Bacillota</taxon>
        <taxon>Bacilli</taxon>
        <taxon>Bacillales</taxon>
        <taxon>Paenibacillaceae</taxon>
        <taxon>Paenibacillus</taxon>
    </lineage>
</organism>
<evidence type="ECO:0000313" key="1">
    <source>
        <dbReference type="EMBL" id="AKA44220.1"/>
    </source>
</evidence>
<evidence type="ECO:0000313" key="2">
    <source>
        <dbReference type="Proteomes" id="UP000006868"/>
    </source>
</evidence>
<dbReference type="HOGENOM" id="CLU_2539415_0_0_9"/>
<proteinExistence type="predicted"/>
<dbReference type="OrthoDB" id="2657769at2"/>
<dbReference type="STRING" id="1406.LK13_21285"/>
<name>A0A0D5ZBR4_PAEPS</name>
<protein>
    <recommendedName>
        <fullName evidence="3">DUF1232 domain-containing protein</fullName>
    </recommendedName>
</protein>
<dbReference type="EMBL" id="CP002213">
    <property type="protein sequence ID" value="AKA44220.1"/>
    <property type="molecule type" value="Genomic_DNA"/>
</dbReference>
<reference evidence="1 2" key="1">
    <citation type="journal article" date="2011" name="J. Bacteriol.">
        <title>Complete genome sequence of Paenibacillus polymyxa SC2, a strain of plant growth-promoting Rhizobacterium with broad-spectrum antimicrobial activity.</title>
        <authorList>
            <person name="Ma M."/>
            <person name="Wang C."/>
            <person name="Ding Y."/>
            <person name="Li L."/>
            <person name="Shen D."/>
            <person name="Jiang X."/>
            <person name="Guan D."/>
            <person name="Cao F."/>
            <person name="Chen H."/>
            <person name="Feng R."/>
            <person name="Wang X."/>
            <person name="Ge Y."/>
            <person name="Yao L."/>
            <person name="Bing X."/>
            <person name="Yang X."/>
            <person name="Li J."/>
            <person name="Du B."/>
        </authorList>
    </citation>
    <scope>NUCLEOTIDE SEQUENCE [LARGE SCALE GENOMIC DNA]</scope>
    <source>
        <strain evidence="1 2">SC2</strain>
    </source>
</reference>
<dbReference type="PATRIC" id="fig|886882.15.peg.1860"/>
<evidence type="ECO:0008006" key="3">
    <source>
        <dbReference type="Google" id="ProtNLM"/>
    </source>
</evidence>
<sequence>MKWKRLLSLRQWLHVFRRIPRLITSSRIPLGEKLLFAVPVLLYWILPDVMPFMPIDDIGVTLLLMNWFVTRAERKYPDMLEKQHVRVRQM</sequence>
<gene>
    <name evidence="1" type="ORF">PPSC2_08825</name>
</gene>
<dbReference type="KEGG" id="ppm:PPSC2_08825"/>
<dbReference type="RefSeq" id="WP_014599629.1">
    <property type="nucleotide sequence ID" value="NC_014622.2"/>
</dbReference>
<dbReference type="Proteomes" id="UP000006868">
    <property type="component" value="Chromosome"/>
</dbReference>
<accession>A0A0D5ZBR4</accession>